<name>F3L145_9GAMM</name>
<evidence type="ECO:0000313" key="3">
    <source>
        <dbReference type="Proteomes" id="UP000005615"/>
    </source>
</evidence>
<dbReference type="EMBL" id="AEIG01000026">
    <property type="protein sequence ID" value="EGG29990.1"/>
    <property type="molecule type" value="Genomic_DNA"/>
</dbReference>
<keyword evidence="1" id="KW-0472">Membrane</keyword>
<keyword evidence="1" id="KW-1133">Transmembrane helix</keyword>
<proteinExistence type="predicted"/>
<dbReference type="RefSeq" id="WP_009575427.1">
    <property type="nucleotide sequence ID" value="NZ_AEIG01000026.1"/>
</dbReference>
<reference evidence="2 3" key="1">
    <citation type="journal article" date="2011" name="J. Bacteriol.">
        <title>Genome sequence of strain IMCC3088, a proteorhodopsin-containing marine bacterium belonging to the OM60/NOR5 clade.</title>
        <authorList>
            <person name="Jang Y."/>
            <person name="Oh H.M."/>
            <person name="Kang I."/>
            <person name="Lee K."/>
            <person name="Yang S.J."/>
            <person name="Cho J.C."/>
        </authorList>
    </citation>
    <scope>NUCLEOTIDE SEQUENCE [LARGE SCALE GENOMIC DNA]</scope>
    <source>
        <strain evidence="2 3">IMCC3088</strain>
    </source>
</reference>
<evidence type="ECO:0000313" key="2">
    <source>
        <dbReference type="EMBL" id="EGG29990.1"/>
    </source>
</evidence>
<protein>
    <submittedName>
        <fullName evidence="2">Uncharacterized protein</fullName>
    </submittedName>
</protein>
<gene>
    <name evidence="2" type="ORF">IMCC3088_1137</name>
</gene>
<organism evidence="2 3">
    <name type="scientific">Aequoribacter fuscus</name>
    <dbReference type="NCBI Taxonomy" id="2518989"/>
    <lineage>
        <taxon>Bacteria</taxon>
        <taxon>Pseudomonadati</taxon>
        <taxon>Pseudomonadota</taxon>
        <taxon>Gammaproteobacteria</taxon>
        <taxon>Cellvibrionales</taxon>
        <taxon>Halieaceae</taxon>
        <taxon>Aequoribacter</taxon>
    </lineage>
</organism>
<keyword evidence="1" id="KW-0812">Transmembrane</keyword>
<keyword evidence="3" id="KW-1185">Reference proteome</keyword>
<dbReference type="AlphaFoldDB" id="F3L145"/>
<accession>F3L145</accession>
<dbReference type="STRING" id="2518989.IMCC3088_1137"/>
<evidence type="ECO:0000256" key="1">
    <source>
        <dbReference type="SAM" id="Phobius"/>
    </source>
</evidence>
<feature type="transmembrane region" description="Helical" evidence="1">
    <location>
        <begin position="12"/>
        <end position="32"/>
    </location>
</feature>
<comment type="caution">
    <text evidence="2">The sequence shown here is derived from an EMBL/GenBank/DDBJ whole genome shotgun (WGS) entry which is preliminary data.</text>
</comment>
<sequence length="37" mass="4003">MSDMEREEDGRADAIAATAIIGLVVFALFMWLSGMPS</sequence>
<dbReference type="Proteomes" id="UP000005615">
    <property type="component" value="Unassembled WGS sequence"/>
</dbReference>